<evidence type="ECO:0000313" key="3">
    <source>
        <dbReference type="Proteomes" id="UP000317894"/>
    </source>
</evidence>
<dbReference type="RefSeq" id="WP_143555069.1">
    <property type="nucleotide sequence ID" value="NZ_VJWA01000001.1"/>
</dbReference>
<dbReference type="Pfam" id="PF13469">
    <property type="entry name" value="Sulfotransfer_3"/>
    <property type="match status" value="1"/>
</dbReference>
<gene>
    <name evidence="2" type="ORF">FMM06_05045</name>
</gene>
<keyword evidence="3" id="KW-1185">Reference proteome</keyword>
<dbReference type="PANTHER" id="PTHR36451">
    <property type="entry name" value="PAPS-DEPENDENT SULFOTRANSFERASE STF3"/>
    <property type="match status" value="1"/>
</dbReference>
<keyword evidence="2" id="KW-0808">Transferase</keyword>
<dbReference type="InterPro" id="IPR052736">
    <property type="entry name" value="Stf3_sulfotransferase"/>
</dbReference>
<sequence>MFDTAIALRPSPQPATPGNSNRRVAALNGLLARSWASGLLSTPSLDPAELVATAVRQTGLDDLGRDHWRPALEQLCRSLETEADLNPFGRTVAHGQIVGALKTRLRAHALWQRHPEILETPLSAPIVVLGQMRSGTTRLQRLLACDPRLDHTRFFESSHPLPQRGRKLRAAVALQAMAALNRDFAAIHPTGAGLPDEEIGLFAPGLISSQFEVQWRVPGYARWCEAADTRAAYAEFRALLQTLRWLRGRRDDRPWVLKVPQFTQDLPALLASFPDARLLCVERDRAAVVGSAASLVHNQMQLQSDAADPHWIGREWLGKVVHREGVVARTLAQRPCVPRHTVDYARMDDDWLAEMQRVYDFLGLPLTAPVAAAMTAYIERSAQGRRPHRYAIADFGLCPDTIADRRAA</sequence>
<protein>
    <submittedName>
        <fullName evidence="2">Sulfotransferase</fullName>
    </submittedName>
</protein>
<dbReference type="Proteomes" id="UP000317894">
    <property type="component" value="Unassembled WGS sequence"/>
</dbReference>
<dbReference type="OrthoDB" id="9777890at2"/>
<comment type="caution">
    <text evidence="2">The sequence shown here is derived from an EMBL/GenBank/DDBJ whole genome shotgun (WGS) entry which is preliminary data.</text>
</comment>
<dbReference type="InterPro" id="IPR027417">
    <property type="entry name" value="P-loop_NTPase"/>
</dbReference>
<organism evidence="2 3">
    <name type="scientific">Glacieibacterium frigidum</name>
    <dbReference type="NCBI Taxonomy" id="2593303"/>
    <lineage>
        <taxon>Bacteria</taxon>
        <taxon>Pseudomonadati</taxon>
        <taxon>Pseudomonadota</taxon>
        <taxon>Alphaproteobacteria</taxon>
        <taxon>Sphingomonadales</taxon>
        <taxon>Sphingosinicellaceae</taxon>
        <taxon>Glacieibacterium</taxon>
    </lineage>
</organism>
<evidence type="ECO:0000256" key="1">
    <source>
        <dbReference type="SAM" id="MobiDB-lite"/>
    </source>
</evidence>
<name>A0A552UH21_9SPHN</name>
<dbReference type="SUPFAM" id="SSF52540">
    <property type="entry name" value="P-loop containing nucleoside triphosphate hydrolases"/>
    <property type="match status" value="1"/>
</dbReference>
<proteinExistence type="predicted"/>
<dbReference type="Gene3D" id="3.40.50.300">
    <property type="entry name" value="P-loop containing nucleotide triphosphate hydrolases"/>
    <property type="match status" value="1"/>
</dbReference>
<dbReference type="PANTHER" id="PTHR36451:SF1">
    <property type="entry name" value="OMEGA-HYDROXY-BETA-DIHYDROMENAQUINONE-9 SULFOTRANSFERASE STF3"/>
    <property type="match status" value="1"/>
</dbReference>
<dbReference type="EMBL" id="VJWA01000001">
    <property type="protein sequence ID" value="TRW17524.1"/>
    <property type="molecule type" value="Genomic_DNA"/>
</dbReference>
<accession>A0A552UH21</accession>
<feature type="region of interest" description="Disordered" evidence="1">
    <location>
        <begin position="1"/>
        <end position="20"/>
    </location>
</feature>
<dbReference type="AlphaFoldDB" id="A0A552UH21"/>
<dbReference type="GO" id="GO:0016740">
    <property type="term" value="F:transferase activity"/>
    <property type="evidence" value="ECO:0007669"/>
    <property type="project" value="UniProtKB-KW"/>
</dbReference>
<reference evidence="2 3" key="1">
    <citation type="submission" date="2019-07" db="EMBL/GenBank/DDBJ databases">
        <title>Novel species isolated from glacier.</title>
        <authorList>
            <person name="Liu Q."/>
            <person name="Xin Y.-H."/>
        </authorList>
    </citation>
    <scope>NUCLEOTIDE SEQUENCE [LARGE SCALE GENOMIC DNA]</scope>
    <source>
        <strain evidence="2 3">LB1R16</strain>
    </source>
</reference>
<evidence type="ECO:0000313" key="2">
    <source>
        <dbReference type="EMBL" id="TRW17524.1"/>
    </source>
</evidence>